<comment type="catalytic activity">
    <reaction evidence="16">
        <text>a 1,2-diacyl-sn-glycero-3-phosphocholine(in) = a 1,2-diacyl-sn-glycero-3-phosphocholine(out)</text>
        <dbReference type="Rhea" id="RHEA:38571"/>
        <dbReference type="ChEBI" id="CHEBI:57643"/>
    </reaction>
</comment>
<evidence type="ECO:0000256" key="4">
    <source>
        <dbReference type="ARBA" id="ARBA00022692"/>
    </source>
</evidence>
<feature type="domain" description="C2H2-type" evidence="27">
    <location>
        <begin position="220"/>
        <end position="247"/>
    </location>
</feature>
<feature type="domain" description="C2H2-type" evidence="27">
    <location>
        <begin position="464"/>
        <end position="492"/>
    </location>
</feature>
<evidence type="ECO:0000256" key="17">
    <source>
        <dbReference type="ARBA" id="ARBA00035895"/>
    </source>
</evidence>
<evidence type="ECO:0000256" key="19">
    <source>
        <dbReference type="ARBA" id="ARBA00040905"/>
    </source>
</evidence>
<evidence type="ECO:0000313" key="30">
    <source>
        <dbReference type="Proteomes" id="UP000663887"/>
    </source>
</evidence>
<evidence type="ECO:0000256" key="8">
    <source>
        <dbReference type="ARBA" id="ARBA00022833"/>
    </source>
</evidence>
<evidence type="ECO:0000256" key="18">
    <source>
        <dbReference type="ARBA" id="ARBA00036810"/>
    </source>
</evidence>
<dbReference type="GO" id="GO:0016020">
    <property type="term" value="C:membrane"/>
    <property type="evidence" value="ECO:0007669"/>
    <property type="project" value="UniProtKB-SubCell"/>
</dbReference>
<comment type="function">
    <text evidence="22">Scramblase that mediates the translocation of glucosaminylphosphatidylinositol (alpha-D-GlcN-(1-6)-(1,2-diacyl-sn-glycero-3-phospho)-1D-myo-inositol, GlcN-PI) across the endoplasmic reticulum (ER) membrane, from the cytosolic leaflet to the luminal leaflet of the ER membrane, where it participates in the biosynthesis of glycosylphosphatidylinositol (GPI). GPI is a lipid glycoconjugate involved in post-translational modification of proteins. Can also translocate 1,2-diacyl-sn-glycero-3-phospho-(1D-myo-inositol) (phosphatidylinositol or PI), as well as several other phospholipids (1,2-diacyl-sn-glycero-3-phosphocholine, 1,2-diacyl-sn-glycero-3-phosphoethanolamine), and N-acetylglucosaminylphosphatidylinositol (GlcNAc-PI) in vitro.</text>
</comment>
<evidence type="ECO:0000256" key="3">
    <source>
        <dbReference type="ARBA" id="ARBA00009310"/>
    </source>
</evidence>
<keyword evidence="11" id="KW-0238">DNA-binding</keyword>
<feature type="domain" description="C2H2-type" evidence="27">
    <location>
        <begin position="305"/>
        <end position="333"/>
    </location>
</feature>
<feature type="domain" description="C2H2-type" evidence="27">
    <location>
        <begin position="335"/>
        <end position="362"/>
    </location>
</feature>
<dbReference type="PROSITE" id="PS00028">
    <property type="entry name" value="ZINC_FINGER_C2H2_1"/>
    <property type="match status" value="7"/>
</dbReference>
<dbReference type="Gene3D" id="3.30.160.60">
    <property type="entry name" value="Classic Zinc Finger"/>
    <property type="match status" value="7"/>
</dbReference>
<dbReference type="GO" id="GO:0012505">
    <property type="term" value="C:endomembrane system"/>
    <property type="evidence" value="ECO:0007669"/>
    <property type="project" value="TreeGrafter"/>
</dbReference>
<dbReference type="Proteomes" id="UP000663842">
    <property type="component" value="Unassembled WGS sequence"/>
</dbReference>
<keyword evidence="12 26" id="KW-0472">Membrane</keyword>
<evidence type="ECO:0000256" key="9">
    <source>
        <dbReference type="ARBA" id="ARBA00022989"/>
    </source>
</evidence>
<evidence type="ECO:0000256" key="5">
    <source>
        <dbReference type="ARBA" id="ARBA00022723"/>
    </source>
</evidence>
<feature type="transmembrane region" description="Helical" evidence="26">
    <location>
        <begin position="1048"/>
        <end position="1069"/>
    </location>
</feature>
<feature type="transmembrane region" description="Helical" evidence="26">
    <location>
        <begin position="946"/>
        <end position="961"/>
    </location>
</feature>
<dbReference type="SMART" id="SM00355">
    <property type="entry name" value="ZnF_C2H2"/>
    <property type="match status" value="11"/>
</dbReference>
<feature type="domain" description="C2H2-type" evidence="27">
    <location>
        <begin position="135"/>
        <end position="162"/>
    </location>
</feature>
<organism evidence="28 30">
    <name type="scientific">Rotaria magnacalcarata</name>
    <dbReference type="NCBI Taxonomy" id="392030"/>
    <lineage>
        <taxon>Eukaryota</taxon>
        <taxon>Metazoa</taxon>
        <taxon>Spiralia</taxon>
        <taxon>Gnathifera</taxon>
        <taxon>Rotifera</taxon>
        <taxon>Eurotatoria</taxon>
        <taxon>Bdelloidea</taxon>
        <taxon>Philodinida</taxon>
        <taxon>Philodinidae</taxon>
        <taxon>Rotaria</taxon>
    </lineage>
</organism>
<dbReference type="GO" id="GO:0003677">
    <property type="term" value="F:DNA binding"/>
    <property type="evidence" value="ECO:0007669"/>
    <property type="project" value="UniProtKB-KW"/>
</dbReference>
<dbReference type="GO" id="GO:0008270">
    <property type="term" value="F:zinc ion binding"/>
    <property type="evidence" value="ECO:0007669"/>
    <property type="project" value="UniProtKB-KW"/>
</dbReference>
<evidence type="ECO:0000256" key="26">
    <source>
        <dbReference type="SAM" id="Phobius"/>
    </source>
</evidence>
<feature type="region of interest" description="Disordered" evidence="25">
    <location>
        <begin position="1"/>
        <end position="76"/>
    </location>
</feature>
<evidence type="ECO:0000256" key="21">
    <source>
        <dbReference type="ARBA" id="ARBA00043155"/>
    </source>
</evidence>
<keyword evidence="9 26" id="KW-1133">Transmembrane helix</keyword>
<dbReference type="InterPro" id="IPR036236">
    <property type="entry name" value="Znf_C2H2_sf"/>
</dbReference>
<evidence type="ECO:0000256" key="10">
    <source>
        <dbReference type="ARBA" id="ARBA00023015"/>
    </source>
</evidence>
<dbReference type="GO" id="GO:0005634">
    <property type="term" value="C:nucleus"/>
    <property type="evidence" value="ECO:0007669"/>
    <property type="project" value="UniProtKB-SubCell"/>
</dbReference>
<dbReference type="AlphaFoldDB" id="A0A816XPT5"/>
<evidence type="ECO:0000313" key="29">
    <source>
        <dbReference type="EMBL" id="CAF3938099.1"/>
    </source>
</evidence>
<evidence type="ECO:0000259" key="27">
    <source>
        <dbReference type="PROSITE" id="PS50157"/>
    </source>
</evidence>
<feature type="domain" description="C2H2-type" evidence="27">
    <location>
        <begin position="163"/>
        <end position="190"/>
    </location>
</feature>
<keyword evidence="10" id="KW-0805">Transcription regulation</keyword>
<gene>
    <name evidence="29" type="ORF">UXM345_LOCUS12590</name>
    <name evidence="28" type="ORF">XDN619_LOCUS28073</name>
</gene>
<comment type="catalytic activity">
    <reaction evidence="15">
        <text>a 1,2-diacyl-sn-glycero-3-phosphoethanolamine(in) = a 1,2-diacyl-sn-glycero-3-phosphoethanolamine(out)</text>
        <dbReference type="Rhea" id="RHEA:38895"/>
        <dbReference type="ChEBI" id="CHEBI:64612"/>
    </reaction>
</comment>
<feature type="compositionally biased region" description="Polar residues" evidence="25">
    <location>
        <begin position="1"/>
        <end position="10"/>
    </location>
</feature>
<feature type="transmembrane region" description="Helical" evidence="26">
    <location>
        <begin position="1023"/>
        <end position="1042"/>
    </location>
</feature>
<evidence type="ECO:0000256" key="24">
    <source>
        <dbReference type="PROSITE-ProRule" id="PRU00042"/>
    </source>
</evidence>
<protein>
    <recommendedName>
        <fullName evidence="19">Lipid scramblase CLPTM1L</fullName>
    </recommendedName>
    <alternativeName>
        <fullName evidence="21">Cisplatin resistance-related protein 9</fullName>
    </alternativeName>
    <alternativeName>
        <fullName evidence="20">Cleft lip and palate transmembrane protein 1-like protein</fullName>
    </alternativeName>
</protein>
<dbReference type="FunFam" id="3.30.160.60:FF:001774">
    <property type="entry name" value="Myoneurin"/>
    <property type="match status" value="1"/>
</dbReference>
<dbReference type="FunFam" id="3.30.160.60:FF:000255">
    <property type="entry name" value="Zinc finger and AT-hook domain containing"/>
    <property type="match status" value="1"/>
</dbReference>
<evidence type="ECO:0000256" key="7">
    <source>
        <dbReference type="ARBA" id="ARBA00022771"/>
    </source>
</evidence>
<accession>A0A816XPT5</accession>
<evidence type="ECO:0000256" key="23">
    <source>
        <dbReference type="ARBA" id="ARBA00093208"/>
    </source>
</evidence>
<dbReference type="SUPFAM" id="SSF57667">
    <property type="entry name" value="beta-beta-alpha zinc fingers"/>
    <property type="match status" value="5"/>
</dbReference>
<evidence type="ECO:0000256" key="2">
    <source>
        <dbReference type="ARBA" id="ARBA00004141"/>
    </source>
</evidence>
<evidence type="ECO:0000256" key="1">
    <source>
        <dbReference type="ARBA" id="ARBA00004123"/>
    </source>
</evidence>
<dbReference type="PANTHER" id="PTHR21347:SF0">
    <property type="entry name" value="LIPID SCRAMBLASE CLPTM1L"/>
    <property type="match status" value="1"/>
</dbReference>
<evidence type="ECO:0000256" key="11">
    <source>
        <dbReference type="ARBA" id="ARBA00023125"/>
    </source>
</evidence>
<keyword evidence="14" id="KW-0539">Nucleus</keyword>
<feature type="domain" description="C2H2-type" evidence="27">
    <location>
        <begin position="276"/>
        <end position="303"/>
    </location>
</feature>
<evidence type="ECO:0000256" key="15">
    <source>
        <dbReference type="ARBA" id="ARBA00024615"/>
    </source>
</evidence>
<evidence type="ECO:0000256" key="20">
    <source>
        <dbReference type="ARBA" id="ARBA00042320"/>
    </source>
</evidence>
<feature type="transmembrane region" description="Helical" evidence="26">
    <location>
        <begin position="904"/>
        <end position="925"/>
    </location>
</feature>
<evidence type="ECO:0000256" key="13">
    <source>
        <dbReference type="ARBA" id="ARBA00023163"/>
    </source>
</evidence>
<feature type="domain" description="C2H2-type" evidence="27">
    <location>
        <begin position="363"/>
        <end position="390"/>
    </location>
</feature>
<dbReference type="Pfam" id="PF05602">
    <property type="entry name" value="CLPTM1"/>
    <property type="match status" value="1"/>
</dbReference>
<evidence type="ECO:0000256" key="22">
    <source>
        <dbReference type="ARBA" id="ARBA00045827"/>
    </source>
</evidence>
<name>A0A816XPT5_9BILA</name>
<dbReference type="InterPro" id="IPR008429">
    <property type="entry name" value="CLPTM1"/>
</dbReference>
<feature type="domain" description="C2H2-type" evidence="27">
    <location>
        <begin position="191"/>
        <end position="219"/>
    </location>
</feature>
<proteinExistence type="inferred from homology"/>
<feature type="compositionally biased region" description="Basic residues" evidence="25">
    <location>
        <begin position="40"/>
        <end position="51"/>
    </location>
</feature>
<dbReference type="FunFam" id="3.30.160.60:FF:000373">
    <property type="entry name" value="Putative transcriptional repressor ctcf"/>
    <property type="match status" value="1"/>
</dbReference>
<evidence type="ECO:0000256" key="16">
    <source>
        <dbReference type="ARBA" id="ARBA00024631"/>
    </source>
</evidence>
<keyword evidence="7 24" id="KW-0863">Zinc-finger</keyword>
<keyword evidence="13" id="KW-0804">Transcription</keyword>
<feature type="domain" description="C2H2-type" evidence="27">
    <location>
        <begin position="391"/>
        <end position="419"/>
    </location>
</feature>
<feature type="compositionally biased region" description="Acidic residues" evidence="25">
    <location>
        <begin position="55"/>
        <end position="74"/>
    </location>
</feature>
<feature type="compositionally biased region" description="Polar residues" evidence="25">
    <location>
        <begin position="111"/>
        <end position="127"/>
    </location>
</feature>
<comment type="subcellular location">
    <subcellularLocation>
        <location evidence="2">Membrane</location>
        <topology evidence="2">Multi-pass membrane protein</topology>
    </subcellularLocation>
    <subcellularLocation>
        <location evidence="1">Nucleus</location>
    </subcellularLocation>
</comment>
<comment type="caution">
    <text evidence="28">The sequence shown here is derived from an EMBL/GenBank/DDBJ whole genome shotgun (WGS) entry which is preliminary data.</text>
</comment>
<dbReference type="InterPro" id="IPR013087">
    <property type="entry name" value="Znf_C2H2_type"/>
</dbReference>
<reference evidence="28" key="1">
    <citation type="submission" date="2021-02" db="EMBL/GenBank/DDBJ databases">
        <authorList>
            <person name="Nowell W R."/>
        </authorList>
    </citation>
    <scope>NUCLEOTIDE SEQUENCE</scope>
</reference>
<keyword evidence="4 26" id="KW-0812">Transmembrane</keyword>
<dbReference type="Proteomes" id="UP000663887">
    <property type="component" value="Unassembled WGS sequence"/>
</dbReference>
<dbReference type="EMBL" id="CAJOBF010001321">
    <property type="protein sequence ID" value="CAF3938099.1"/>
    <property type="molecule type" value="Genomic_DNA"/>
</dbReference>
<feature type="region of interest" description="Disordered" evidence="25">
    <location>
        <begin position="108"/>
        <end position="127"/>
    </location>
</feature>
<comment type="catalytic activity">
    <reaction evidence="23">
        <text>a 6-(alpha-D-glucosaminyl)-1-(1,2-diacyl-sn-glycero-3-phospho)-1D-myo-inositol(in) = a 6-(alpha-D-glucosaminyl)-1-(1,2-diacyl-sn-glycero-3-phospho)-1D-myo-inositol(out)</text>
        <dbReference type="Rhea" id="RHEA:71491"/>
        <dbReference type="ChEBI" id="CHEBI:57997"/>
    </reaction>
</comment>
<evidence type="ECO:0000313" key="28">
    <source>
        <dbReference type="EMBL" id="CAF2147873.1"/>
    </source>
</evidence>
<sequence length="1156" mass="134261">MATRTSTRSTKAVKFVDSAESDEDEDLDKSSVLPINSVSKKPRGRPPKSRRSQPNDDEEWVGVNEQIDEEDDEIHEDHKIDIERDVTKTMHMNRSTDSVYDFGETSRKWTKTTPQRNNNVSKASVNDSGKTMEKLMCSYCNYTTTKKYLLQRHLKSHSTERPHKCAYCDRSFKTTIQLTNHVNTHLGVKPFQCKFCAFSFTTSGELIRHVRYKHTLEKPHRCEECGYATVELSKLRRHIRTHTGEKPYACPHCSYCSPDTFKLKRHLRVHTGERPYQCTICNFRFTQSNSLKAHMLTHQAEKPSFPCSYCPSVMARKSDLRYHVSKQHSRQSEPLPCNKCDEDFPDKYTLRMHGKTHKGQTIHSCTNCEFSANTSQQLEDHMNKHRGTRPFQCSECGLMFAARADLRAHITRTHKNASAAIVTNAPTIGNRRPQRRAASLQHRYIGVSSGPEDEEQQHEEEDGYHCSICQRQFTSARLLDRHTFAVHEQKHDVYDERDYQTNEINEDDVHDYADDELEEKVNHKIINKNENIVEGMEEDDYEEEEDLAPHVEDIAEGDEDMEQIPTIKSVSSANKKQIGIMRKSDDQESFSDKRKFNIDRTTFISNEDEKPDLDMAGIKILSITNITIVIFIIYLAYTANTFYTMFSPPVCKSNNCLAPHVKSSSNKKLKLYSCVSTSANQPRSMTDSKCVTILNLDNFTIDQPLDETIRIPLIKQFRQNTTFYMHLYIYQGFDPFQEKIHIYRQRLISKYLVPQQNFMNLLQERLPPSLTGINEQDQKKSTKNSSDTPITHILQRIIFHGVNQDILFDRMEIPQELYHLITLYSQTTYGPLISSDELTSRLRDYQPVNTSDDNIELKFIYTPISIGRMRLWLNFERALESTRSYGFSDKEIDEIKGIFADNNLPILALTFVVAAFHTLFDFLAFKNDINYWRHRKTMVGLSLRTVLWRSISNVIIFLYLLDSGASLLVLIPSGIGSLIEIWKVTKALKIKVRFNGYKPVVTFGEVSKEEADTMLHDSTAMRYLSYILYPLCLGLAIYSLVYNNHKSWYSWIINSLVNGVYAFGFLFMMPQLFLNYKLKSVAHLPWRAFMYKAFNTFIDDLFAFIITMPTAHRLACFRDDFVFLIYLYQKWLYPVDRTRVNEYGEAFDEPTKSKTE</sequence>
<comment type="catalytic activity">
    <reaction evidence="18">
        <text>6-(alpha-D-glucosaminyl)-(1-octadecanoyl,2-(9Z)-octadecenoyl-sn-glycero-3-phospho)-1D-myo-inositol(in) = 6-(alpha-D-glucosaminyl)-(1-octadecanoyl,2-(9Z)-octadecenoyl-sn-glycero-3-phospho)-1D-myo-inositol(out)</text>
        <dbReference type="Rhea" id="RHEA:71495"/>
        <dbReference type="ChEBI" id="CHEBI:190691"/>
    </reaction>
</comment>
<keyword evidence="8" id="KW-0862">Zinc</keyword>
<evidence type="ECO:0000256" key="25">
    <source>
        <dbReference type="SAM" id="MobiDB-lite"/>
    </source>
</evidence>
<comment type="catalytic activity">
    <reaction evidence="17">
        <text>a 1,2-diacyl-sn-glycero-3-phospho-(1D-myo-inositol)(in) = a 1,2-diacyl-sn-glycero-3-phospho-(1D-myo-inositol)(out)</text>
        <dbReference type="Rhea" id="RHEA:38691"/>
        <dbReference type="ChEBI" id="CHEBI:57880"/>
    </reaction>
</comment>
<comment type="similarity">
    <text evidence="3">Belongs to the CLPTM1 family.</text>
</comment>
<evidence type="ECO:0000256" key="6">
    <source>
        <dbReference type="ARBA" id="ARBA00022737"/>
    </source>
</evidence>
<dbReference type="PROSITE" id="PS50157">
    <property type="entry name" value="ZINC_FINGER_C2H2_2"/>
    <property type="match status" value="11"/>
</dbReference>
<keyword evidence="6" id="KW-0677">Repeat</keyword>
<keyword evidence="5" id="KW-0479">Metal-binding</keyword>
<dbReference type="FunFam" id="3.30.160.60:FF:000130">
    <property type="entry name" value="Spalt-like transcription factor 4"/>
    <property type="match status" value="1"/>
</dbReference>
<evidence type="ECO:0000256" key="12">
    <source>
        <dbReference type="ARBA" id="ARBA00023136"/>
    </source>
</evidence>
<evidence type="ECO:0000256" key="14">
    <source>
        <dbReference type="ARBA" id="ARBA00023242"/>
    </source>
</evidence>
<dbReference type="PANTHER" id="PTHR21347">
    <property type="entry name" value="CLEFT LIP AND PALATE ASSOCIATED TRANSMEMBRANE PROTEIN-RELATED"/>
    <property type="match status" value="1"/>
</dbReference>
<dbReference type="EMBL" id="CAJNRG010013403">
    <property type="protein sequence ID" value="CAF2147873.1"/>
    <property type="molecule type" value="Genomic_DNA"/>
</dbReference>
<feature type="domain" description="C2H2-type" evidence="27">
    <location>
        <begin position="248"/>
        <end position="275"/>
    </location>
</feature>
<dbReference type="Pfam" id="PF00096">
    <property type="entry name" value="zf-C2H2"/>
    <property type="match status" value="6"/>
</dbReference>